<dbReference type="EMBL" id="SOYY01000013">
    <property type="protein sequence ID" value="KAA0712985.1"/>
    <property type="molecule type" value="Genomic_DNA"/>
</dbReference>
<evidence type="ECO:0000313" key="3">
    <source>
        <dbReference type="Proteomes" id="UP000324632"/>
    </source>
</evidence>
<dbReference type="PANTHER" id="PTHR35667">
    <property type="entry name" value="LEUKEMIA NUP98 FUSION PARTNER 1"/>
    <property type="match status" value="1"/>
</dbReference>
<dbReference type="Pfam" id="PF15419">
    <property type="entry name" value="LNP1"/>
    <property type="match status" value="1"/>
</dbReference>
<gene>
    <name evidence="2" type="ORF">E1301_Tti017881</name>
</gene>
<protein>
    <recommendedName>
        <fullName evidence="4">Leukemia NUP98 fusion partner 1</fullName>
    </recommendedName>
</protein>
<proteinExistence type="predicted"/>
<dbReference type="PANTHER" id="PTHR35667:SF1">
    <property type="entry name" value="LEUKEMIA NUP98 FUSION PARTNER 1"/>
    <property type="match status" value="1"/>
</dbReference>
<reference evidence="2 3" key="1">
    <citation type="journal article" date="2019" name="Mol. Ecol. Resour.">
        <title>Chromosome-level genome assembly of Triplophysa tibetana, a fish adapted to the harsh high-altitude environment of the Tibetan Plateau.</title>
        <authorList>
            <person name="Yang X."/>
            <person name="Liu H."/>
            <person name="Ma Z."/>
            <person name="Zou Y."/>
            <person name="Zou M."/>
            <person name="Mao Y."/>
            <person name="Li X."/>
            <person name="Wang H."/>
            <person name="Chen T."/>
            <person name="Wang W."/>
            <person name="Yang R."/>
        </authorList>
    </citation>
    <scope>NUCLEOTIDE SEQUENCE [LARGE SCALE GENOMIC DNA]</scope>
    <source>
        <strain evidence="2">TTIB1903HZAU</strain>
        <tissue evidence="2">Muscle</tissue>
    </source>
</reference>
<evidence type="ECO:0000256" key="1">
    <source>
        <dbReference type="SAM" id="MobiDB-lite"/>
    </source>
</evidence>
<feature type="region of interest" description="Disordered" evidence="1">
    <location>
        <begin position="1"/>
        <end position="30"/>
    </location>
</feature>
<accession>A0A5A9NV13</accession>
<organism evidence="2 3">
    <name type="scientific">Triplophysa tibetana</name>
    <dbReference type="NCBI Taxonomy" id="1572043"/>
    <lineage>
        <taxon>Eukaryota</taxon>
        <taxon>Metazoa</taxon>
        <taxon>Chordata</taxon>
        <taxon>Craniata</taxon>
        <taxon>Vertebrata</taxon>
        <taxon>Euteleostomi</taxon>
        <taxon>Actinopterygii</taxon>
        <taxon>Neopterygii</taxon>
        <taxon>Teleostei</taxon>
        <taxon>Ostariophysi</taxon>
        <taxon>Cypriniformes</taxon>
        <taxon>Nemacheilidae</taxon>
        <taxon>Triplophysa</taxon>
    </lineage>
</organism>
<comment type="caution">
    <text evidence="2">The sequence shown here is derived from an EMBL/GenBank/DDBJ whole genome shotgun (WGS) entry which is preliminary data.</text>
</comment>
<feature type="region of interest" description="Disordered" evidence="1">
    <location>
        <begin position="155"/>
        <end position="176"/>
    </location>
</feature>
<sequence length="207" mass="23903">MDNEEDDDGNFTKWMSSYWGHGVGEDPAKARKRSFTKQSCIRNDRRASLPCVSQLEAMQNQIHASVGPSVHPMTREEKVMHSHPRARRVSSDESRTKVVGPECHIPTIPELSETLEKRLRFHNQKCISTDETESLICRDELRNTRGGIQELHSAHHFHKERKCPQHGARPRSRSSAAACERGKEVPFCHAQEEYHLPHRKLSLRRQR</sequence>
<dbReference type="AlphaFoldDB" id="A0A5A9NV13"/>
<name>A0A5A9NV13_9TELE</name>
<feature type="region of interest" description="Disordered" evidence="1">
    <location>
        <begin position="79"/>
        <end position="98"/>
    </location>
</feature>
<dbReference type="InterPro" id="IPR029280">
    <property type="entry name" value="LNP1"/>
</dbReference>
<evidence type="ECO:0008006" key="4">
    <source>
        <dbReference type="Google" id="ProtNLM"/>
    </source>
</evidence>
<evidence type="ECO:0000313" key="2">
    <source>
        <dbReference type="EMBL" id="KAA0712985.1"/>
    </source>
</evidence>
<keyword evidence="3" id="KW-1185">Reference proteome</keyword>
<dbReference type="Proteomes" id="UP000324632">
    <property type="component" value="Chromosome 13"/>
</dbReference>